<reference evidence="2 3" key="1">
    <citation type="journal article" date="2018" name="Int. J. Syst. Evol. Microbiol.">
        <title>Zhouia spongiae sp. nov., isolated from a marine sponge.</title>
        <authorList>
            <person name="Zhuang L."/>
            <person name="Lin B."/>
            <person name="Qin F."/>
            <person name="Luo L."/>
        </authorList>
    </citation>
    <scope>NUCLEOTIDE SEQUENCE [LARGE SCALE GENOMIC DNA]</scope>
    <source>
        <strain evidence="2 3">HN-Y44</strain>
    </source>
</reference>
<feature type="transmembrane region" description="Helical" evidence="1">
    <location>
        <begin position="73"/>
        <end position="90"/>
    </location>
</feature>
<dbReference type="EMBL" id="CP094326">
    <property type="protein sequence ID" value="UNY98751.1"/>
    <property type="molecule type" value="Genomic_DNA"/>
</dbReference>
<evidence type="ECO:0000313" key="2">
    <source>
        <dbReference type="EMBL" id="UNY98751.1"/>
    </source>
</evidence>
<accession>A0ABY3YMM6</accession>
<name>A0ABY3YMM6_9FLAO</name>
<keyword evidence="3" id="KW-1185">Reference proteome</keyword>
<keyword evidence="1" id="KW-0472">Membrane</keyword>
<sequence length="99" mass="11172">MVIQEKNIDSAGIKDSAFSDTASHKNVIKAAKIIPIQKIESEDGAIIPRQAMEMIELQPALPMHPKPSFFEKYGVYIVGLLFLFIIVYLLRRKKKSKKG</sequence>
<gene>
    <name evidence="2" type="ORF">MQE36_16945</name>
</gene>
<protein>
    <recommendedName>
        <fullName evidence="4">LPXTG cell wall anchor domain-containing protein</fullName>
    </recommendedName>
</protein>
<evidence type="ECO:0008006" key="4">
    <source>
        <dbReference type="Google" id="ProtNLM"/>
    </source>
</evidence>
<keyword evidence="1" id="KW-0812">Transmembrane</keyword>
<evidence type="ECO:0000313" key="3">
    <source>
        <dbReference type="Proteomes" id="UP000829476"/>
    </source>
</evidence>
<dbReference type="RefSeq" id="WP_242937157.1">
    <property type="nucleotide sequence ID" value="NZ_CP094326.1"/>
</dbReference>
<organism evidence="2 3">
    <name type="scientific">Zhouia spongiae</name>
    <dbReference type="NCBI Taxonomy" id="2202721"/>
    <lineage>
        <taxon>Bacteria</taxon>
        <taxon>Pseudomonadati</taxon>
        <taxon>Bacteroidota</taxon>
        <taxon>Flavobacteriia</taxon>
        <taxon>Flavobacteriales</taxon>
        <taxon>Flavobacteriaceae</taxon>
        <taxon>Zhouia</taxon>
    </lineage>
</organism>
<evidence type="ECO:0000256" key="1">
    <source>
        <dbReference type="SAM" id="Phobius"/>
    </source>
</evidence>
<dbReference type="Proteomes" id="UP000829476">
    <property type="component" value="Chromosome"/>
</dbReference>
<keyword evidence="1" id="KW-1133">Transmembrane helix</keyword>
<proteinExistence type="predicted"/>